<accession>A0A1Y1HSI2</accession>
<dbReference type="GO" id="GO:0003723">
    <property type="term" value="F:RNA binding"/>
    <property type="evidence" value="ECO:0000318"/>
    <property type="project" value="GO_Central"/>
</dbReference>
<dbReference type="PANTHER" id="PTHR21321">
    <property type="entry name" value="PNAS-3 RELATED"/>
    <property type="match status" value="1"/>
</dbReference>
<dbReference type="GO" id="GO:0071051">
    <property type="term" value="P:poly(A)-dependent snoRNA 3'-end processing"/>
    <property type="evidence" value="ECO:0000318"/>
    <property type="project" value="GO_Central"/>
</dbReference>
<dbReference type="CDD" id="cd05789">
    <property type="entry name" value="S1_Rrp4"/>
    <property type="match status" value="1"/>
</dbReference>
<keyword evidence="4" id="KW-0271">Exosome</keyword>
<evidence type="ECO:0000256" key="5">
    <source>
        <dbReference type="ARBA" id="ARBA00022884"/>
    </source>
</evidence>
<dbReference type="InterPro" id="IPR003029">
    <property type="entry name" value="S1_domain"/>
</dbReference>
<dbReference type="PANTHER" id="PTHR21321:SF4">
    <property type="entry name" value="EXOSOME COMPLEX COMPONENT RRP4"/>
    <property type="match status" value="1"/>
</dbReference>
<dbReference type="Proteomes" id="UP000054558">
    <property type="component" value="Unassembled WGS sequence"/>
</dbReference>
<keyword evidence="6" id="KW-0539">Nucleus</keyword>
<dbReference type="SUPFAM" id="SSF50249">
    <property type="entry name" value="Nucleic acid-binding proteins"/>
    <property type="match status" value="1"/>
</dbReference>
<dbReference type="GO" id="GO:0000956">
    <property type="term" value="P:nuclear-transcribed mRNA catabolic process"/>
    <property type="evidence" value="ECO:0000318"/>
    <property type="project" value="GO_Central"/>
</dbReference>
<evidence type="ECO:0000313" key="8">
    <source>
        <dbReference type="EMBL" id="GAQ78778.1"/>
    </source>
</evidence>
<dbReference type="GO" id="GO:0000176">
    <property type="term" value="C:nuclear exosome (RNase complex)"/>
    <property type="evidence" value="ECO:0000318"/>
    <property type="project" value="GO_Central"/>
</dbReference>
<keyword evidence="3" id="KW-0698">rRNA processing</keyword>
<dbReference type="GO" id="GO:0034475">
    <property type="term" value="P:U4 snRNA 3'-end processing"/>
    <property type="evidence" value="ECO:0000318"/>
    <property type="project" value="GO_Central"/>
</dbReference>
<keyword evidence="5" id="KW-0694">RNA-binding</keyword>
<evidence type="ECO:0000256" key="6">
    <source>
        <dbReference type="ARBA" id="ARBA00023242"/>
    </source>
</evidence>
<sequence>MLQPEGPAPSLDEAAAKLAEAQAILQSSTASLPLVCLGDAIDLGADAEGGVMKGHGTMMAGEAQLQATVCGLVERVNKLVSVRALKGRYTAQVGDVVVGRVTEVAQKRWKMDVNGKQDAALLLASVNLPGGVQRRRTNVDELNMRELYQENDLISAEVQQINQGDGAVALHTRSAKYGKLQGGQLVTVAPYLIKRLKQHFVALAAPLDVGIILGCNGYVWIGSKDLVDAGGRDEDEGMEAAGPSGQVDLQLRERMCRVANAVRALAALGLPVHPPAIVEVCNLSGLLRVEIKDMLGPEFLAQVAYREADRRQAEGDAQPMDH</sequence>
<dbReference type="SMART" id="SM00316">
    <property type="entry name" value="S1"/>
    <property type="match status" value="1"/>
</dbReference>
<evidence type="ECO:0000256" key="2">
    <source>
        <dbReference type="ARBA" id="ARBA00009155"/>
    </source>
</evidence>
<dbReference type="GO" id="GO:0000467">
    <property type="term" value="P:exonucleolytic trimming to generate mature 3'-end of 5.8S rRNA from tricistronic rRNA transcript (SSU-rRNA, 5.8S rRNA, LSU-rRNA)"/>
    <property type="evidence" value="ECO:0000318"/>
    <property type="project" value="GO_Central"/>
</dbReference>
<evidence type="ECO:0000256" key="4">
    <source>
        <dbReference type="ARBA" id="ARBA00022835"/>
    </source>
</evidence>
<dbReference type="Pfam" id="PF15985">
    <property type="entry name" value="KH_6"/>
    <property type="match status" value="1"/>
</dbReference>
<dbReference type="FunFam" id="2.40.50.140:FF:000038">
    <property type="entry name" value="Exosome complex component RRP4"/>
    <property type="match status" value="1"/>
</dbReference>
<dbReference type="SUPFAM" id="SSF54791">
    <property type="entry name" value="Eukaryotic type KH-domain (KH-domain type I)"/>
    <property type="match status" value="1"/>
</dbReference>
<comment type="subcellular location">
    <subcellularLocation>
        <location evidence="1">Nucleus</location>
    </subcellularLocation>
</comment>
<dbReference type="GO" id="GO:0000177">
    <property type="term" value="C:cytoplasmic exosome (RNase complex)"/>
    <property type="evidence" value="ECO:0000318"/>
    <property type="project" value="GO_Central"/>
</dbReference>
<keyword evidence="9" id="KW-1185">Reference proteome</keyword>
<dbReference type="CDD" id="cd22525">
    <property type="entry name" value="KH-I_Rrp4_eukar"/>
    <property type="match status" value="1"/>
</dbReference>
<dbReference type="OrthoDB" id="1650at2759"/>
<dbReference type="InterPro" id="IPR012340">
    <property type="entry name" value="NA-bd_OB-fold"/>
</dbReference>
<reference evidence="8 9" key="1">
    <citation type="journal article" date="2014" name="Nat. Commun.">
        <title>Klebsormidium flaccidum genome reveals primary factors for plant terrestrial adaptation.</title>
        <authorList>
            <person name="Hori K."/>
            <person name="Maruyama F."/>
            <person name="Fujisawa T."/>
            <person name="Togashi T."/>
            <person name="Yamamoto N."/>
            <person name="Seo M."/>
            <person name="Sato S."/>
            <person name="Yamada T."/>
            <person name="Mori H."/>
            <person name="Tajima N."/>
            <person name="Moriyama T."/>
            <person name="Ikeuchi M."/>
            <person name="Watanabe M."/>
            <person name="Wada H."/>
            <person name="Kobayashi K."/>
            <person name="Saito M."/>
            <person name="Masuda T."/>
            <person name="Sasaki-Sekimoto Y."/>
            <person name="Mashiguchi K."/>
            <person name="Awai K."/>
            <person name="Shimojima M."/>
            <person name="Masuda S."/>
            <person name="Iwai M."/>
            <person name="Nobusawa T."/>
            <person name="Narise T."/>
            <person name="Kondo S."/>
            <person name="Saito H."/>
            <person name="Sato R."/>
            <person name="Murakawa M."/>
            <person name="Ihara Y."/>
            <person name="Oshima-Yamada Y."/>
            <person name="Ohtaka K."/>
            <person name="Satoh M."/>
            <person name="Sonobe K."/>
            <person name="Ishii M."/>
            <person name="Ohtani R."/>
            <person name="Kanamori-Sato M."/>
            <person name="Honoki R."/>
            <person name="Miyazaki D."/>
            <person name="Mochizuki H."/>
            <person name="Umetsu J."/>
            <person name="Higashi K."/>
            <person name="Shibata D."/>
            <person name="Kamiya Y."/>
            <person name="Sato N."/>
            <person name="Nakamura Y."/>
            <person name="Tabata S."/>
            <person name="Ida S."/>
            <person name="Kurokawa K."/>
            <person name="Ohta H."/>
        </authorList>
    </citation>
    <scope>NUCLEOTIDE SEQUENCE [LARGE SCALE GENOMIC DNA]</scope>
    <source>
        <strain evidence="8 9">NIES-2285</strain>
    </source>
</reference>
<dbReference type="Pfam" id="PF21266">
    <property type="entry name" value="S1_RRP4"/>
    <property type="match status" value="1"/>
</dbReference>
<dbReference type="Gene3D" id="2.40.50.100">
    <property type="match status" value="1"/>
</dbReference>
<evidence type="ECO:0000256" key="3">
    <source>
        <dbReference type="ARBA" id="ARBA00022552"/>
    </source>
</evidence>
<organism evidence="8 9">
    <name type="scientific">Klebsormidium nitens</name>
    <name type="common">Green alga</name>
    <name type="synonym">Ulothrix nitens</name>
    <dbReference type="NCBI Taxonomy" id="105231"/>
    <lineage>
        <taxon>Eukaryota</taxon>
        <taxon>Viridiplantae</taxon>
        <taxon>Streptophyta</taxon>
        <taxon>Klebsormidiophyceae</taxon>
        <taxon>Klebsormidiales</taxon>
        <taxon>Klebsormidiaceae</taxon>
        <taxon>Klebsormidium</taxon>
    </lineage>
</organism>
<gene>
    <name evidence="8" type="ORF">KFL_000180600</name>
</gene>
<dbReference type="GO" id="GO:0071038">
    <property type="term" value="P:TRAMP-dependent tRNA surveillance pathway"/>
    <property type="evidence" value="ECO:0000318"/>
    <property type="project" value="GO_Central"/>
</dbReference>
<dbReference type="OMA" id="MNMPDGV"/>
<dbReference type="InterPro" id="IPR048565">
    <property type="entry name" value="S1_RRP4"/>
</dbReference>
<proteinExistence type="inferred from homology"/>
<dbReference type="InterPro" id="IPR026699">
    <property type="entry name" value="Exosome_RNA_bind1/RRP40/RRP4"/>
</dbReference>
<dbReference type="Gene3D" id="2.40.50.140">
    <property type="entry name" value="Nucleic acid-binding proteins"/>
    <property type="match status" value="1"/>
</dbReference>
<dbReference type="GO" id="GO:0071034">
    <property type="term" value="P:CUT catabolic process"/>
    <property type="evidence" value="ECO:0000318"/>
    <property type="project" value="GO_Central"/>
</dbReference>
<dbReference type="InterPro" id="IPR004088">
    <property type="entry name" value="KH_dom_type_1"/>
</dbReference>
<dbReference type="EMBL" id="DF236967">
    <property type="protein sequence ID" value="GAQ78778.1"/>
    <property type="molecule type" value="Genomic_DNA"/>
</dbReference>
<dbReference type="AlphaFoldDB" id="A0A1Y1HSI2"/>
<protein>
    <submittedName>
        <fullName evidence="8">Exosome complex component RRP4</fullName>
    </submittedName>
</protein>
<name>A0A1Y1HSI2_KLENI</name>
<dbReference type="InterPro" id="IPR036612">
    <property type="entry name" value="KH_dom_type_1_sf"/>
</dbReference>
<evidence type="ECO:0000259" key="7">
    <source>
        <dbReference type="SMART" id="SM00316"/>
    </source>
</evidence>
<dbReference type="STRING" id="105231.A0A1Y1HSI2"/>
<dbReference type="GO" id="GO:0071035">
    <property type="term" value="P:nuclear polyadenylation-dependent rRNA catabolic process"/>
    <property type="evidence" value="ECO:0000318"/>
    <property type="project" value="GO_Central"/>
</dbReference>
<comment type="similarity">
    <text evidence="2">Belongs to the RRP4 family.</text>
</comment>
<evidence type="ECO:0000256" key="1">
    <source>
        <dbReference type="ARBA" id="ARBA00004123"/>
    </source>
</evidence>
<evidence type="ECO:0000313" key="9">
    <source>
        <dbReference type="Proteomes" id="UP000054558"/>
    </source>
</evidence>
<feature type="domain" description="S1 motif" evidence="7">
    <location>
        <begin position="92"/>
        <end position="173"/>
    </location>
</feature>